<accession>A0A6J7WB35</accession>
<name>A0A6J7WB35_9CAUD</name>
<reference evidence="1" key="1">
    <citation type="submission" date="2020-05" db="EMBL/GenBank/DDBJ databases">
        <authorList>
            <person name="Chiriac C."/>
            <person name="Salcher M."/>
            <person name="Ghai R."/>
            <person name="Kavagutti S V."/>
        </authorList>
    </citation>
    <scope>NUCLEOTIDE SEQUENCE</scope>
</reference>
<sequence>MAVTKEKIFLGRSFTMKTAFGEFKKVSFGPDDLKKMNDFAATNNGWANILIKNKKDAKPGEAGFYIELDTWVADGKPKKDLPF</sequence>
<evidence type="ECO:0000313" key="1">
    <source>
        <dbReference type="EMBL" id="CAB5194544.1"/>
    </source>
</evidence>
<organism evidence="1">
    <name type="scientific">uncultured Caudovirales phage</name>
    <dbReference type="NCBI Taxonomy" id="2100421"/>
    <lineage>
        <taxon>Viruses</taxon>
        <taxon>Duplodnaviria</taxon>
        <taxon>Heunggongvirae</taxon>
        <taxon>Uroviricota</taxon>
        <taxon>Caudoviricetes</taxon>
        <taxon>Peduoviridae</taxon>
        <taxon>Maltschvirus</taxon>
        <taxon>Maltschvirus maltsch</taxon>
    </lineage>
</organism>
<proteinExistence type="predicted"/>
<protein>
    <submittedName>
        <fullName evidence="1">Uncharacterized protein</fullName>
    </submittedName>
</protein>
<gene>
    <name evidence="1" type="ORF">UFOVP174_12</name>
</gene>
<dbReference type="EMBL" id="LR798216">
    <property type="protein sequence ID" value="CAB5194544.1"/>
    <property type="molecule type" value="Genomic_DNA"/>
</dbReference>